<dbReference type="SMART" id="SM00635">
    <property type="entry name" value="BID_2"/>
    <property type="match status" value="3"/>
</dbReference>
<organism evidence="3 4">
    <name type="scientific">Candidatus Borkfalkia faecipullorum</name>
    <dbReference type="NCBI Taxonomy" id="2838510"/>
    <lineage>
        <taxon>Bacteria</taxon>
        <taxon>Bacillati</taxon>
        <taxon>Bacillota</taxon>
        <taxon>Clostridia</taxon>
        <taxon>Christensenellales</taxon>
        <taxon>Christensenellaceae</taxon>
        <taxon>Candidatus Borkfalkia</taxon>
    </lineage>
</organism>
<dbReference type="InterPro" id="IPR003343">
    <property type="entry name" value="Big_2"/>
</dbReference>
<dbReference type="PROSITE" id="PS51257">
    <property type="entry name" value="PROKAR_LIPOPROTEIN"/>
    <property type="match status" value="1"/>
</dbReference>
<protein>
    <submittedName>
        <fullName evidence="3">Ig-like domain-containing protein</fullName>
    </submittedName>
</protein>
<sequence>MTKKKVLFLLLALFACLCFAMAGCSANELTVTITNKESLTAEWSEGGADRTIEFTVTRGGEAVEDAEYTISSDNSGVVSVDGSTLKAVSAGSATVTVASGEASDSVKLTVSPSLNGVAISNKEELAAAWHVGEANRTVELTFDPTSFNAENTDAKITSSDDTVISVNGMSLKAEKVGEATITVTAGGHTDSVALTVRPALDSVTVTNKTEMEEDWVAGASRTLALSFEPSDYFTGENTQITVSSDPANLITADGTKLTLAGNVANGTQITVTVSAESVSTSFKFTATRTAPSISFSGVQPSEYYEETAEGGKVSVLEGTQVIMLPTVSAAACDGSAIEEDAITVTHSEGIETDGFGTLYPAKGTYTVTYTVADPIDSSLTSSKTLTIDVYRKVYTDISDWWLTTDGLFAEDNAQTATSLYPNGYALGVFKMQPSKQYYAEVTFSGFVSGGSLVGMGHFEDGSRAKNFVNVMLMSDSVADNANSFRATDLGDNTSWTSVTGKVVNYTKAQMVEKGVYPENLEQIRFAVARDGDVFYCFIDGKLVSAVKSADFGEGYFSDIDTIPGIFGYNYAGVTVQGMQYCSGAEAQAKVQGLMQNVPVEVEITNKAALTALWEKDDADRTVEFTITRGGLPVENAEYEITANVDGIVEIDGVILKALSTGVVTITLTCGDASDSVEIVVGGDRSDPTISFSGVMPEEYFQSTEEGGTIGVLEGTEITLPAVTATSCDNEPIADIQAVYSENLGTPSEGKVTPPKGTHTVTYTVTDPIDPTFKASKTLTINIYRKVFADGAWMKTEGLFAADEAQTARAQDSEYGVGVFNMQASKLYYAEATFKGEGGLPGMAHFVDWTNDQVFINVFLTTGGDSNANSFRATQFGPVSEGWGGITGTIKNITRGQLESQGLYPQDLTNVKFAI</sequence>
<evidence type="ECO:0000259" key="2">
    <source>
        <dbReference type="SMART" id="SM00635"/>
    </source>
</evidence>
<evidence type="ECO:0000313" key="3">
    <source>
        <dbReference type="EMBL" id="HIX08500.1"/>
    </source>
</evidence>
<comment type="caution">
    <text evidence="3">The sequence shown here is derived from an EMBL/GenBank/DDBJ whole genome shotgun (WGS) entry which is preliminary data.</text>
</comment>
<reference evidence="3" key="2">
    <citation type="submission" date="2021-04" db="EMBL/GenBank/DDBJ databases">
        <authorList>
            <person name="Gilroy R."/>
        </authorList>
    </citation>
    <scope>NUCLEOTIDE SEQUENCE</scope>
    <source>
        <strain evidence="3">811</strain>
    </source>
</reference>
<keyword evidence="1" id="KW-0732">Signal</keyword>
<evidence type="ECO:0000313" key="4">
    <source>
        <dbReference type="Proteomes" id="UP000824204"/>
    </source>
</evidence>
<dbReference type="Gene3D" id="2.60.40.1080">
    <property type="match status" value="2"/>
</dbReference>
<feature type="non-terminal residue" evidence="3">
    <location>
        <position position="914"/>
    </location>
</feature>
<feature type="domain" description="BIG2" evidence="2">
    <location>
        <begin position="199"/>
        <end position="283"/>
    </location>
</feature>
<dbReference type="EMBL" id="DXFX01000109">
    <property type="protein sequence ID" value="HIX08500.1"/>
    <property type="molecule type" value="Genomic_DNA"/>
</dbReference>
<name>A0A9D2AH03_9FIRM</name>
<gene>
    <name evidence="3" type="ORF">H9741_08525</name>
</gene>
<dbReference type="Proteomes" id="UP000824204">
    <property type="component" value="Unassembled WGS sequence"/>
</dbReference>
<proteinExistence type="predicted"/>
<feature type="domain" description="BIG2" evidence="2">
    <location>
        <begin position="33"/>
        <end position="109"/>
    </location>
</feature>
<feature type="domain" description="BIG2" evidence="2">
    <location>
        <begin position="113"/>
        <end position="195"/>
    </location>
</feature>
<reference evidence="3" key="1">
    <citation type="journal article" date="2021" name="PeerJ">
        <title>Extensive microbial diversity within the chicken gut microbiome revealed by metagenomics and culture.</title>
        <authorList>
            <person name="Gilroy R."/>
            <person name="Ravi A."/>
            <person name="Getino M."/>
            <person name="Pursley I."/>
            <person name="Horton D.L."/>
            <person name="Alikhan N.F."/>
            <person name="Baker D."/>
            <person name="Gharbi K."/>
            <person name="Hall N."/>
            <person name="Watson M."/>
            <person name="Adriaenssens E.M."/>
            <person name="Foster-Nyarko E."/>
            <person name="Jarju S."/>
            <person name="Secka A."/>
            <person name="Antonio M."/>
            <person name="Oren A."/>
            <person name="Chaudhuri R.R."/>
            <person name="La Ragione R."/>
            <person name="Hildebrand F."/>
            <person name="Pallen M.J."/>
        </authorList>
    </citation>
    <scope>NUCLEOTIDE SEQUENCE</scope>
    <source>
        <strain evidence="3">811</strain>
    </source>
</reference>
<feature type="chain" id="PRO_5039262032" evidence="1">
    <location>
        <begin position="23"/>
        <end position="914"/>
    </location>
</feature>
<feature type="signal peptide" evidence="1">
    <location>
        <begin position="1"/>
        <end position="22"/>
    </location>
</feature>
<dbReference type="AlphaFoldDB" id="A0A9D2AH03"/>
<evidence type="ECO:0000256" key="1">
    <source>
        <dbReference type="SAM" id="SignalP"/>
    </source>
</evidence>
<accession>A0A9D2AH03</accession>